<proteinExistence type="inferred from homology"/>
<reference evidence="5" key="2">
    <citation type="submission" date="2021-01" db="UniProtKB">
        <authorList>
            <consortium name="EnsemblPlants"/>
        </authorList>
    </citation>
    <scope>IDENTIFICATION</scope>
</reference>
<evidence type="ECO:0000256" key="2">
    <source>
        <dbReference type="ARBA" id="ARBA00022448"/>
    </source>
</evidence>
<dbReference type="PANTHER" id="PTHR12542:SF90">
    <property type="entry name" value="EXOCYST COMPLEX COMPONENT EXO70I"/>
    <property type="match status" value="1"/>
</dbReference>
<dbReference type="InterPro" id="IPR046364">
    <property type="entry name" value="Exo70_C"/>
</dbReference>
<name>A0A7N2LSB8_QUELO</name>
<dbReference type="GO" id="GO:0005546">
    <property type="term" value="F:phosphatidylinositol-4,5-bisphosphate binding"/>
    <property type="evidence" value="ECO:0007669"/>
    <property type="project" value="InterPro"/>
</dbReference>
<comment type="similarity">
    <text evidence="1 3">Belongs to the EXO70 family.</text>
</comment>
<keyword evidence="3" id="KW-0268">Exocytosis</keyword>
<evidence type="ECO:0000256" key="3">
    <source>
        <dbReference type="RuleBase" id="RU365026"/>
    </source>
</evidence>
<evidence type="ECO:0000259" key="4">
    <source>
        <dbReference type="Pfam" id="PF03081"/>
    </source>
</evidence>
<accession>A0A7N2LSB8</accession>
<evidence type="ECO:0000313" key="5">
    <source>
        <dbReference type="EnsemblPlants" id="QL05p065465:mrna"/>
    </source>
</evidence>
<protein>
    <recommendedName>
        <fullName evidence="3">Exocyst subunit Exo70 family protein</fullName>
    </recommendedName>
</protein>
<dbReference type="AlphaFoldDB" id="A0A7N2LSB8"/>
<dbReference type="InterPro" id="IPR004140">
    <property type="entry name" value="Exo70"/>
</dbReference>
<dbReference type="PANTHER" id="PTHR12542">
    <property type="entry name" value="EXOCYST COMPLEX PROTEIN EXO70"/>
    <property type="match status" value="1"/>
</dbReference>
<dbReference type="InParanoid" id="A0A7N2LSB8"/>
<reference evidence="5 6" key="1">
    <citation type="journal article" date="2016" name="G3 (Bethesda)">
        <title>First Draft Assembly and Annotation of the Genome of a California Endemic Oak Quercus lobata Nee (Fagaceae).</title>
        <authorList>
            <person name="Sork V.L."/>
            <person name="Fitz-Gibbon S.T."/>
            <person name="Puiu D."/>
            <person name="Crepeau M."/>
            <person name="Gugger P.F."/>
            <person name="Sherman R."/>
            <person name="Stevens K."/>
            <person name="Langley C.H."/>
            <person name="Pellegrini M."/>
            <person name="Salzberg S.L."/>
        </authorList>
    </citation>
    <scope>NUCLEOTIDE SEQUENCE [LARGE SCALE GENOMIC DNA]</scope>
    <source>
        <strain evidence="5 6">cv. SW786</strain>
    </source>
</reference>
<dbReference type="GO" id="GO:0015031">
    <property type="term" value="P:protein transport"/>
    <property type="evidence" value="ECO:0007669"/>
    <property type="project" value="UniProtKB-KW"/>
</dbReference>
<dbReference type="GeneID" id="115993137"/>
<dbReference type="EMBL" id="LRBV02000005">
    <property type="status" value="NOT_ANNOTATED_CDS"/>
    <property type="molecule type" value="Genomic_DNA"/>
</dbReference>
<dbReference type="Proteomes" id="UP000594261">
    <property type="component" value="Chromosome 5"/>
</dbReference>
<keyword evidence="3" id="KW-0653">Protein transport</keyword>
<comment type="function">
    <text evidence="3">Component of the exocyst complex.</text>
</comment>
<dbReference type="Pfam" id="PF03081">
    <property type="entry name" value="Exo70_C"/>
    <property type="match status" value="1"/>
</dbReference>
<dbReference type="OMA" id="LIKYVDC"/>
<dbReference type="Gramene" id="QL05p065465:mrna">
    <property type="protein sequence ID" value="QL05p065465:mrna"/>
    <property type="gene ID" value="QL05p065465"/>
</dbReference>
<dbReference type="RefSeq" id="XP_030973282.1">
    <property type="nucleotide sequence ID" value="XM_031117422.1"/>
</dbReference>
<sequence>MALNEEDTKLTPLEFACSDLKTLLQTSSKMEESLGKMDKKFDLLDETLSTASRRVSPLQSLAMATKALDTRINRAVTLALALLESFKVTDSLQLKLLELSSILSAETTPKKRLKKLLNYVDCVNQLNAAINSISQEGEPVIQKLQEVVEFLSRTKATDQDRTHRLRETLFTLKALYENEVDAMKFDGLLDEALLNLQDEYESILQLLRHQNIKDQVQVDDKEAEIVASDLGTELEVEVLQRISETLAANDCLDICIDIYLKVRYRRAAKALMRLNPDYLRTYKPEEIDAMEWETLETAISLWIQHLKFAVKTVLVSEKKLCNQVLGNIMDGVVWPLCFLKIADKIMAVFFRFGEGVARSSKEPHKLFQLLDIFDSLEKLKPEFSDTFEGEAGADIRTRFRELTKLLVHGSSKVFWEFGLKIEGNSDAYPPPQDGSVPKLVRYAINYLKYLTTDAYKARMAMVLWTEQMWKVGTLSKPETDENLLQDAITNVMDALHRNIETKRLSYRDKILPHVFAMNTYWYIYMRTRNTELGKLLGDEYMKNKYKVVAEESAYMYQKQSWGQLVKLLDKEDLKRQSKEGLGSLARAKMEAFLKGFDEISQRHRGSYRIPDRNLREQIKESTIKLLVPVYTEFLNTFSAVLRGKLYVNPDQLQGFLGHIFDGSDAKLKGRDSKDRMVGGNSLSVEGEIMDFRRSRSISSNV</sequence>
<dbReference type="GO" id="GO:0006887">
    <property type="term" value="P:exocytosis"/>
    <property type="evidence" value="ECO:0007669"/>
    <property type="project" value="UniProtKB-KW"/>
</dbReference>
<dbReference type="SUPFAM" id="SSF74788">
    <property type="entry name" value="Cullin repeat-like"/>
    <property type="match status" value="1"/>
</dbReference>
<organism evidence="5 6">
    <name type="scientific">Quercus lobata</name>
    <name type="common">Valley oak</name>
    <dbReference type="NCBI Taxonomy" id="97700"/>
    <lineage>
        <taxon>Eukaryota</taxon>
        <taxon>Viridiplantae</taxon>
        <taxon>Streptophyta</taxon>
        <taxon>Embryophyta</taxon>
        <taxon>Tracheophyta</taxon>
        <taxon>Spermatophyta</taxon>
        <taxon>Magnoliopsida</taxon>
        <taxon>eudicotyledons</taxon>
        <taxon>Gunneridae</taxon>
        <taxon>Pentapetalae</taxon>
        <taxon>rosids</taxon>
        <taxon>fabids</taxon>
        <taxon>Fagales</taxon>
        <taxon>Fagaceae</taxon>
        <taxon>Quercus</taxon>
    </lineage>
</organism>
<feature type="domain" description="Exocyst complex subunit Exo70 C-terminal" evidence="4">
    <location>
        <begin position="302"/>
        <end position="655"/>
    </location>
</feature>
<keyword evidence="6" id="KW-1185">Reference proteome</keyword>
<dbReference type="EnsemblPlants" id="QL05p065465:mrna">
    <property type="protein sequence ID" value="QL05p065465:mrna"/>
    <property type="gene ID" value="QL05p065465"/>
</dbReference>
<dbReference type="GO" id="GO:0000145">
    <property type="term" value="C:exocyst"/>
    <property type="evidence" value="ECO:0007669"/>
    <property type="project" value="InterPro"/>
</dbReference>
<keyword evidence="2 3" id="KW-0813">Transport</keyword>
<dbReference type="InterPro" id="IPR016159">
    <property type="entry name" value="Cullin_repeat-like_dom_sf"/>
</dbReference>
<dbReference type="Gene3D" id="1.20.1280.170">
    <property type="entry name" value="Exocyst complex component Exo70"/>
    <property type="match status" value="1"/>
</dbReference>
<evidence type="ECO:0000256" key="1">
    <source>
        <dbReference type="ARBA" id="ARBA00006756"/>
    </source>
</evidence>
<gene>
    <name evidence="5" type="primary">LOC115993137</name>
</gene>
<dbReference type="KEGG" id="qlo:115993137"/>
<evidence type="ECO:0000313" key="6">
    <source>
        <dbReference type="Proteomes" id="UP000594261"/>
    </source>
</evidence>
<dbReference type="OrthoDB" id="1922221at2759"/>